<name>A0A073K7A8_9BACI</name>
<dbReference type="eggNOG" id="ENOG50330Y6">
    <property type="taxonomic scope" value="Bacteria"/>
</dbReference>
<reference evidence="1 2" key="1">
    <citation type="submission" date="2014-06" db="EMBL/GenBank/DDBJ databases">
        <title>Draft genome sequence of Bacillus gaemokensis JCM 15801 (MCCC 1A00707).</title>
        <authorList>
            <person name="Lai Q."/>
            <person name="Liu Y."/>
            <person name="Shao Z."/>
        </authorList>
    </citation>
    <scope>NUCLEOTIDE SEQUENCE [LARGE SCALE GENOMIC DNA]</scope>
    <source>
        <strain evidence="1 2">JCM 15801</strain>
    </source>
</reference>
<dbReference type="EMBL" id="JOTM01000031">
    <property type="protein sequence ID" value="KEK22420.1"/>
    <property type="molecule type" value="Genomic_DNA"/>
</dbReference>
<evidence type="ECO:0000313" key="1">
    <source>
        <dbReference type="EMBL" id="KEK22420.1"/>
    </source>
</evidence>
<sequence>MRKILKFLIPCTCLIIAIVCVNRIGYASNKSKETPESVALKDYQHGKFISSENENHNENLTPTLVTTSTFSFPIYNTIQAQQILNINSKNISEVLLPTKEKLWFIMEGEQPEGLIVANDIEPIRMGGENRSKDLYEIYQTIKNNTEQIKEVAYFEFEGQGLFVVSHDTNKEIYLSKGAASILNLPAGQKISDDEVIQKMKDRIAKSS</sequence>
<accession>A0A073K7A8</accession>
<dbReference type="Proteomes" id="UP000027778">
    <property type="component" value="Unassembled WGS sequence"/>
</dbReference>
<proteinExistence type="predicted"/>
<evidence type="ECO:0000313" key="2">
    <source>
        <dbReference type="Proteomes" id="UP000027778"/>
    </source>
</evidence>
<dbReference type="OrthoDB" id="2465554at2"/>
<keyword evidence="2" id="KW-1185">Reference proteome</keyword>
<comment type="caution">
    <text evidence="1">The sequence shown here is derived from an EMBL/GenBank/DDBJ whole genome shotgun (WGS) entry which is preliminary data.</text>
</comment>
<dbReference type="STRING" id="574375.AZF08_17985"/>
<gene>
    <name evidence="1" type="ORF">BAGA_19250</name>
</gene>
<organism evidence="1 2">
    <name type="scientific">Bacillus gaemokensis</name>
    <dbReference type="NCBI Taxonomy" id="574375"/>
    <lineage>
        <taxon>Bacteria</taxon>
        <taxon>Bacillati</taxon>
        <taxon>Bacillota</taxon>
        <taxon>Bacilli</taxon>
        <taxon>Bacillales</taxon>
        <taxon>Bacillaceae</taxon>
        <taxon>Bacillus</taxon>
        <taxon>Bacillus cereus group</taxon>
    </lineage>
</organism>
<dbReference type="RefSeq" id="WP_033677441.1">
    <property type="nucleotide sequence ID" value="NZ_JOTM01000031.1"/>
</dbReference>
<dbReference type="AlphaFoldDB" id="A0A073K7A8"/>
<protein>
    <submittedName>
        <fullName evidence="1">Uncharacterized protein</fullName>
    </submittedName>
</protein>